<dbReference type="InterPro" id="IPR011706">
    <property type="entry name" value="Cu-oxidase_C"/>
</dbReference>
<evidence type="ECO:0000256" key="1">
    <source>
        <dbReference type="ARBA" id="ARBA00022723"/>
    </source>
</evidence>
<reference evidence="6 7" key="1">
    <citation type="submission" date="2020-02" db="EMBL/GenBank/DDBJ databases">
        <title>Genome sequence of strain CCNWXJ40-4.</title>
        <authorList>
            <person name="Gao J."/>
            <person name="Sun J."/>
        </authorList>
    </citation>
    <scope>NUCLEOTIDE SEQUENCE [LARGE SCALE GENOMIC DNA]</scope>
    <source>
        <strain evidence="6 7">CCNWXJ 40-4</strain>
    </source>
</reference>
<dbReference type="GO" id="GO:0030288">
    <property type="term" value="C:outer membrane-bounded periplasmic space"/>
    <property type="evidence" value="ECO:0007669"/>
    <property type="project" value="TreeGrafter"/>
</dbReference>
<dbReference type="GO" id="GO:0005507">
    <property type="term" value="F:copper ion binding"/>
    <property type="evidence" value="ECO:0007669"/>
    <property type="project" value="InterPro"/>
</dbReference>
<protein>
    <submittedName>
        <fullName evidence="6">Multicopper oxidase family protein</fullName>
    </submittedName>
</protein>
<sequence length="506" mass="55388">MSRFPMPALTRRAFVASAAAGAASAMLPLLRQPGANAAAMREVRLRAAPGRTQLAPEPFGETSAWCYNGTVPGPEIRVRQGERLRVAVENGLAEETTVHWHGVRVPNAMDGVPHLTQAPIAVGERFVYEFDAVDAGTFWYHPHQRGFEQVGRGLYGPLIIEEPEPIRVDRDVTWVLGDWRLMKSGEISDDFGNRHDIHHNGRVGNTVTINGRVPDSFAVRKGERIRLRLINTANARIFSLDFAGHEPIVIALDGQPVSPHAPDGGQVVLGPAMRADLIVDMTGEPGSRASIVDRFYQGLEYRLVDLAYADAPLRERAPDWPMELPANPLPEPDLNTASRNEVVLTGGMMGEMVAQDMGESVGPGAPGGMMGDMKPGGMMGDMNSMMGGMMRMMNSGAAWFINGVAADEGSHVMKPMLTLARDKSHVIAMTNATAWHHPMHLHGHSFRVISRNGQPTRRREWQDTVLVSPREKVEIAFVADNPGDWMFHCHVLEHQAGGMMGVIRVA</sequence>
<accession>A0A6G4WG71</accession>
<dbReference type="Proteomes" id="UP001642900">
    <property type="component" value="Unassembled WGS sequence"/>
</dbReference>
<dbReference type="AlphaFoldDB" id="A0A6G4WG71"/>
<comment type="caution">
    <text evidence="6">The sequence shown here is derived from an EMBL/GenBank/DDBJ whole genome shotgun (WGS) entry which is preliminary data.</text>
</comment>
<keyword evidence="7" id="KW-1185">Reference proteome</keyword>
<dbReference type="InterPro" id="IPR001117">
    <property type="entry name" value="Cu-oxidase_2nd"/>
</dbReference>
<evidence type="ECO:0000259" key="4">
    <source>
        <dbReference type="Pfam" id="PF07731"/>
    </source>
</evidence>
<dbReference type="PANTHER" id="PTHR11709">
    <property type="entry name" value="MULTI-COPPER OXIDASE"/>
    <property type="match status" value="1"/>
</dbReference>
<dbReference type="PANTHER" id="PTHR11709:SF2">
    <property type="entry name" value="MULTICOPPER OXIDASE LPR1"/>
    <property type="match status" value="1"/>
</dbReference>
<evidence type="ECO:0000256" key="2">
    <source>
        <dbReference type="ARBA" id="ARBA00023002"/>
    </source>
</evidence>
<dbReference type="Gene3D" id="2.60.40.420">
    <property type="entry name" value="Cupredoxins - blue copper proteins"/>
    <property type="match status" value="3"/>
</dbReference>
<organism evidence="6 7">
    <name type="scientific">Allomesorhizobium camelthorni</name>
    <dbReference type="NCBI Taxonomy" id="475069"/>
    <lineage>
        <taxon>Bacteria</taxon>
        <taxon>Pseudomonadati</taxon>
        <taxon>Pseudomonadota</taxon>
        <taxon>Alphaproteobacteria</taxon>
        <taxon>Hyphomicrobiales</taxon>
        <taxon>Phyllobacteriaceae</taxon>
        <taxon>Allomesorhizobium</taxon>
    </lineage>
</organism>
<dbReference type="InterPro" id="IPR045087">
    <property type="entry name" value="Cu-oxidase_fam"/>
</dbReference>
<proteinExistence type="predicted"/>
<dbReference type="InterPro" id="IPR002355">
    <property type="entry name" value="Cu_oxidase_Cu_BS"/>
</dbReference>
<dbReference type="Pfam" id="PF07732">
    <property type="entry name" value="Cu-oxidase_3"/>
    <property type="match status" value="1"/>
</dbReference>
<feature type="domain" description="Plastocyanin-like" evidence="5">
    <location>
        <begin position="58"/>
        <end position="164"/>
    </location>
</feature>
<feature type="domain" description="Plastocyanin-like" evidence="3">
    <location>
        <begin position="171"/>
        <end position="282"/>
    </location>
</feature>
<feature type="domain" description="Plastocyanin-like" evidence="4">
    <location>
        <begin position="409"/>
        <end position="505"/>
    </location>
</feature>
<dbReference type="PROSITE" id="PS00079">
    <property type="entry name" value="MULTICOPPER_OXIDASE1"/>
    <property type="match status" value="1"/>
</dbReference>
<dbReference type="PROSITE" id="PS51318">
    <property type="entry name" value="TAT"/>
    <property type="match status" value="1"/>
</dbReference>
<dbReference type="EMBL" id="JAAKZF010000034">
    <property type="protein sequence ID" value="NGO53594.1"/>
    <property type="molecule type" value="Genomic_DNA"/>
</dbReference>
<dbReference type="CDD" id="cd13906">
    <property type="entry name" value="CuRO_3_CumA_like"/>
    <property type="match status" value="1"/>
</dbReference>
<dbReference type="GO" id="GO:0016491">
    <property type="term" value="F:oxidoreductase activity"/>
    <property type="evidence" value="ECO:0007669"/>
    <property type="project" value="UniProtKB-KW"/>
</dbReference>
<evidence type="ECO:0000259" key="3">
    <source>
        <dbReference type="Pfam" id="PF00394"/>
    </source>
</evidence>
<evidence type="ECO:0000259" key="5">
    <source>
        <dbReference type="Pfam" id="PF07732"/>
    </source>
</evidence>
<gene>
    <name evidence="6" type="ORF">G6N73_20915</name>
</gene>
<dbReference type="Pfam" id="PF07731">
    <property type="entry name" value="Cu-oxidase_2"/>
    <property type="match status" value="1"/>
</dbReference>
<dbReference type="InterPro" id="IPR006311">
    <property type="entry name" value="TAT_signal"/>
</dbReference>
<dbReference type="InterPro" id="IPR011707">
    <property type="entry name" value="Cu-oxidase-like_N"/>
</dbReference>
<dbReference type="Pfam" id="PF00394">
    <property type="entry name" value="Cu-oxidase"/>
    <property type="match status" value="1"/>
</dbReference>
<dbReference type="InterPro" id="IPR033138">
    <property type="entry name" value="Cu_oxidase_CS"/>
</dbReference>
<evidence type="ECO:0000313" key="6">
    <source>
        <dbReference type="EMBL" id="NGO53594.1"/>
    </source>
</evidence>
<name>A0A6G4WG71_9HYPH</name>
<dbReference type="CDD" id="cd13861">
    <property type="entry name" value="CuRO_1_CumA_like"/>
    <property type="match status" value="1"/>
</dbReference>
<dbReference type="SUPFAM" id="SSF49503">
    <property type="entry name" value="Cupredoxins"/>
    <property type="match status" value="3"/>
</dbReference>
<keyword evidence="1" id="KW-0479">Metal-binding</keyword>
<dbReference type="PROSITE" id="PS00080">
    <property type="entry name" value="MULTICOPPER_OXIDASE2"/>
    <property type="match status" value="1"/>
</dbReference>
<dbReference type="InterPro" id="IPR008972">
    <property type="entry name" value="Cupredoxin"/>
</dbReference>
<keyword evidence="2" id="KW-0560">Oxidoreductase</keyword>
<dbReference type="CDD" id="cd13885">
    <property type="entry name" value="CuRO_2_CumA_like"/>
    <property type="match status" value="1"/>
</dbReference>
<evidence type="ECO:0000313" key="7">
    <source>
        <dbReference type="Proteomes" id="UP001642900"/>
    </source>
</evidence>